<evidence type="ECO:0000313" key="8">
    <source>
        <dbReference type="EMBL" id="KAG9443415.1"/>
    </source>
</evidence>
<dbReference type="PROSITE" id="PS50922">
    <property type="entry name" value="TLC"/>
    <property type="match status" value="1"/>
</dbReference>
<evidence type="ECO:0000256" key="4">
    <source>
        <dbReference type="ARBA" id="ARBA00023136"/>
    </source>
</evidence>
<feature type="transmembrane region" description="Helical" evidence="6">
    <location>
        <begin position="310"/>
        <end position="332"/>
    </location>
</feature>
<keyword evidence="4 5" id="KW-0472">Membrane</keyword>
<sequence>MRLAPLIQSRCTTPYLHHPSSCIASFIRFLVTLSPAQTVTCGHPFTQCRNRIYITRELIQCDYMYMRVGKGWGSPKPVACAPLAARGVAGEFIFCLCEHDAYFISVKIVSLTKISICSEVSLLLTEMTSLAGLLNQNEQVVYASAVVSGILMCKFVYGVSAWISSNFKCYKKLSEEVKVEWNNRCFSTAHAIFASVAAFYLVWLSNLFHSHSDHELMINRSSIASNSVLSFSIGYFVTDLGMILWHFPALGGKEYILHHSLSMYAIFLSLISGQGQIYILMVLFTEVTTPLVNLRWYLDAAGLKSSTAYVANGIALFLGWLVARVLFFIYFFTHMYFHFDQVKTIFPLGFYSILTLLLHYFLHLGILSLPVNHNHVEGVMETPADCHLVSFLRGRGHGSFLQNPIIKEASRKENRERHVMSSKILPSDSVFEPKIKSDPERVDPVR</sequence>
<dbReference type="InterPro" id="IPR006634">
    <property type="entry name" value="TLC-dom"/>
</dbReference>
<evidence type="ECO:0000313" key="9">
    <source>
        <dbReference type="Proteomes" id="UP000825729"/>
    </source>
</evidence>
<evidence type="ECO:0000259" key="7">
    <source>
        <dbReference type="PROSITE" id="PS50922"/>
    </source>
</evidence>
<dbReference type="EMBL" id="JAINDJ010000006">
    <property type="protein sequence ID" value="KAG9443415.1"/>
    <property type="molecule type" value="Genomic_DNA"/>
</dbReference>
<dbReference type="Proteomes" id="UP000825729">
    <property type="component" value="Unassembled WGS sequence"/>
</dbReference>
<evidence type="ECO:0000256" key="6">
    <source>
        <dbReference type="SAM" id="Phobius"/>
    </source>
</evidence>
<keyword evidence="9" id="KW-1185">Reference proteome</keyword>
<feature type="transmembrane region" description="Helical" evidence="6">
    <location>
        <begin position="140"/>
        <end position="164"/>
    </location>
</feature>
<comment type="caution">
    <text evidence="8">The sequence shown here is derived from an EMBL/GenBank/DDBJ whole genome shotgun (WGS) entry which is preliminary data.</text>
</comment>
<reference evidence="8 9" key="1">
    <citation type="submission" date="2021-07" db="EMBL/GenBank/DDBJ databases">
        <title>The Aristolochia fimbriata genome: insights into angiosperm evolution, floral development and chemical biosynthesis.</title>
        <authorList>
            <person name="Jiao Y."/>
        </authorList>
    </citation>
    <scope>NUCLEOTIDE SEQUENCE [LARGE SCALE GENOMIC DNA]</scope>
    <source>
        <strain evidence="8">IBCAS-2021</strain>
        <tissue evidence="8">Leaf</tissue>
    </source>
</reference>
<organism evidence="8 9">
    <name type="scientific">Aristolochia fimbriata</name>
    <name type="common">White veined hardy Dutchman's pipe vine</name>
    <dbReference type="NCBI Taxonomy" id="158543"/>
    <lineage>
        <taxon>Eukaryota</taxon>
        <taxon>Viridiplantae</taxon>
        <taxon>Streptophyta</taxon>
        <taxon>Embryophyta</taxon>
        <taxon>Tracheophyta</taxon>
        <taxon>Spermatophyta</taxon>
        <taxon>Magnoliopsida</taxon>
        <taxon>Magnoliidae</taxon>
        <taxon>Piperales</taxon>
        <taxon>Aristolochiaceae</taxon>
        <taxon>Aristolochia</taxon>
    </lineage>
</organism>
<dbReference type="InterPro" id="IPR050846">
    <property type="entry name" value="TLCD"/>
</dbReference>
<dbReference type="Pfam" id="PF03798">
    <property type="entry name" value="TRAM_LAG1_CLN8"/>
    <property type="match status" value="1"/>
</dbReference>
<protein>
    <recommendedName>
        <fullName evidence="7">TLC domain-containing protein</fullName>
    </recommendedName>
</protein>
<proteinExistence type="predicted"/>
<evidence type="ECO:0000256" key="2">
    <source>
        <dbReference type="ARBA" id="ARBA00022692"/>
    </source>
</evidence>
<accession>A0AAV7E3A9</accession>
<evidence type="ECO:0000256" key="3">
    <source>
        <dbReference type="ARBA" id="ARBA00022989"/>
    </source>
</evidence>
<dbReference type="PANTHER" id="PTHR13439">
    <property type="entry name" value="CT120 PROTEIN"/>
    <property type="match status" value="1"/>
</dbReference>
<dbReference type="AlphaFoldDB" id="A0AAV7E3A9"/>
<dbReference type="GO" id="GO:0016020">
    <property type="term" value="C:membrane"/>
    <property type="evidence" value="ECO:0007669"/>
    <property type="project" value="UniProtKB-SubCell"/>
</dbReference>
<feature type="transmembrane region" description="Helical" evidence="6">
    <location>
        <begin position="223"/>
        <end position="243"/>
    </location>
</feature>
<dbReference type="GO" id="GO:0005783">
    <property type="term" value="C:endoplasmic reticulum"/>
    <property type="evidence" value="ECO:0007669"/>
    <property type="project" value="TreeGrafter"/>
</dbReference>
<name>A0AAV7E3A9_ARIFI</name>
<feature type="domain" description="TLC" evidence="7">
    <location>
        <begin position="176"/>
        <end position="384"/>
    </location>
</feature>
<evidence type="ECO:0000256" key="5">
    <source>
        <dbReference type="PROSITE-ProRule" id="PRU00205"/>
    </source>
</evidence>
<dbReference type="GO" id="GO:0055088">
    <property type="term" value="P:lipid homeostasis"/>
    <property type="evidence" value="ECO:0007669"/>
    <property type="project" value="TreeGrafter"/>
</dbReference>
<keyword evidence="2 5" id="KW-0812">Transmembrane</keyword>
<keyword evidence="3 6" id="KW-1133">Transmembrane helix</keyword>
<feature type="transmembrane region" description="Helical" evidence="6">
    <location>
        <begin position="344"/>
        <end position="362"/>
    </location>
</feature>
<dbReference type="SMART" id="SM00724">
    <property type="entry name" value="TLC"/>
    <property type="match status" value="1"/>
</dbReference>
<feature type="transmembrane region" description="Helical" evidence="6">
    <location>
        <begin position="185"/>
        <end position="203"/>
    </location>
</feature>
<gene>
    <name evidence="8" type="ORF">H6P81_014755</name>
</gene>
<comment type="subcellular location">
    <subcellularLocation>
        <location evidence="1">Membrane</location>
        <topology evidence="1">Multi-pass membrane protein</topology>
    </subcellularLocation>
</comment>
<dbReference type="PANTHER" id="PTHR13439:SF0">
    <property type="entry name" value="TOPOISOMERASE I DAMAGE AFFECTED PROTEIN 4"/>
    <property type="match status" value="1"/>
</dbReference>
<evidence type="ECO:0000256" key="1">
    <source>
        <dbReference type="ARBA" id="ARBA00004141"/>
    </source>
</evidence>